<keyword evidence="6" id="KW-0720">Serine protease</keyword>
<dbReference type="Gene3D" id="3.40.50.1820">
    <property type="entry name" value="alpha/beta hydrolase"/>
    <property type="match status" value="1"/>
</dbReference>
<accession>A0A7S0MZS3</accession>
<dbReference type="SUPFAM" id="SSF53474">
    <property type="entry name" value="alpha/beta-Hydrolases"/>
    <property type="match status" value="1"/>
</dbReference>
<evidence type="ECO:0000256" key="11">
    <source>
        <dbReference type="SAM" id="MobiDB-lite"/>
    </source>
</evidence>
<evidence type="ECO:0000256" key="6">
    <source>
        <dbReference type="ARBA" id="ARBA00022825"/>
    </source>
</evidence>
<keyword evidence="5" id="KW-0378">Hydrolase</keyword>
<comment type="subcellular location">
    <subcellularLocation>
        <location evidence="1">Plastid</location>
        <location evidence="1">Chloroplast stroma</location>
    </subcellularLocation>
</comment>
<proteinExistence type="inferred from homology"/>
<name>A0A7S0MZS3_9CHLO</name>
<evidence type="ECO:0000256" key="2">
    <source>
        <dbReference type="ARBA" id="ARBA00022528"/>
    </source>
</evidence>
<dbReference type="Pfam" id="PF00326">
    <property type="entry name" value="Peptidase_S9"/>
    <property type="match status" value="1"/>
</dbReference>
<dbReference type="PANTHER" id="PTHR42776">
    <property type="entry name" value="SERINE PEPTIDASE S9 FAMILY MEMBER"/>
    <property type="match status" value="1"/>
</dbReference>
<evidence type="ECO:0000256" key="5">
    <source>
        <dbReference type="ARBA" id="ARBA00022801"/>
    </source>
</evidence>
<dbReference type="GO" id="GO:0004252">
    <property type="term" value="F:serine-type endopeptidase activity"/>
    <property type="evidence" value="ECO:0007669"/>
    <property type="project" value="TreeGrafter"/>
</dbReference>
<dbReference type="GO" id="GO:0006508">
    <property type="term" value="P:proteolysis"/>
    <property type="evidence" value="ECO:0007669"/>
    <property type="project" value="UniProtKB-KW"/>
</dbReference>
<dbReference type="EMBL" id="HBFA01008139">
    <property type="protein sequence ID" value="CAD8656054.1"/>
    <property type="molecule type" value="Transcribed_RNA"/>
</dbReference>
<sequence>MAVCYLQATLECRRILPDYHLNTVYEEYSWVDSETIVATVIPTNRGPPPERPETPSGPRIQSNMGGGKAQNRTYTDLLKDKHDEHLFDYYAKSRLVMVSVPTGEEALIDSEPRIYTRATPSPNGKHLLVEYLERPYSYLVPCGRFPKRVELWTAAGDKLRELEVLPLAEDIPIVHNSCRAGRRSIGWRSDKECEIAWVEAQDGGDPRIEVSPRDIVYTLCADDAQGEPEQLISTDFRFGGIQWGDDKLALVYESWYKTRRSIMSRFSPGDRAAAPTVVFDRYYEDVYTDPGSPTTRRLTSGDYVLATFEGGKKLLLMGSGHRPEGKQPFVDLFDIETGEKQRIWESSPPHLEYPVSIMEPPSDEELTMDGISLLISRETPKDPPQYYVLKYPDPFNTTEPPTENLITDFPHPYAKLRDLQKEIIQYEREDGTPLTATLYTPPGYDSERDGPLPTLLWAYPREFKTKEAAGQLRDSPYRFSGIGPSSPLLHLARGYAVLDGPTMPIIGEGDAEPNDTYVEQLTSSARAAVEEVVRRGVADPARIAVGGHSYGAFMAANLLAYAPELFCCAIARSGAYNRTLTPFGFQAEERTVWEAPETYMKMSPFMVANKIKKPILLIHGEEDNNTGTFPMQSERFYSALQGHGATCKLVLLPHESHSYRGKESILHGLYEMCEWLDMFCAQRKELPDNEDGVAREPEDKAASKVGSSS</sequence>
<evidence type="ECO:0000256" key="8">
    <source>
        <dbReference type="ARBA" id="ARBA00054431"/>
    </source>
</evidence>
<feature type="region of interest" description="Disordered" evidence="11">
    <location>
        <begin position="687"/>
        <end position="709"/>
    </location>
</feature>
<keyword evidence="4" id="KW-0645">Protease</keyword>
<keyword evidence="3" id="KW-0934">Plastid</keyword>
<comment type="function">
    <text evidence="8">Serine-type protease active in vitro against the LHCII N-terminal. Cleaves its substrate on the carboxy-side of Glu residues.</text>
</comment>
<evidence type="ECO:0000256" key="9">
    <source>
        <dbReference type="ARBA" id="ARBA00060950"/>
    </source>
</evidence>
<dbReference type="SUPFAM" id="SSF82171">
    <property type="entry name" value="DPP6 N-terminal domain-like"/>
    <property type="match status" value="1"/>
</dbReference>
<evidence type="ECO:0000256" key="7">
    <source>
        <dbReference type="ARBA" id="ARBA00022946"/>
    </source>
</evidence>
<dbReference type="InterPro" id="IPR001375">
    <property type="entry name" value="Peptidase_S9_cat"/>
</dbReference>
<evidence type="ECO:0000256" key="3">
    <source>
        <dbReference type="ARBA" id="ARBA00022640"/>
    </source>
</evidence>
<organism evidence="13">
    <name type="scientific">Pyramimonas obovata</name>
    <dbReference type="NCBI Taxonomy" id="1411642"/>
    <lineage>
        <taxon>Eukaryota</taxon>
        <taxon>Viridiplantae</taxon>
        <taxon>Chlorophyta</taxon>
        <taxon>Pyramimonadophyceae</taxon>
        <taxon>Pyramimonadales</taxon>
        <taxon>Pyramimonadaceae</taxon>
        <taxon>Pyramimonas</taxon>
        <taxon>Pyramimonas incertae sedis</taxon>
    </lineage>
</organism>
<evidence type="ECO:0000256" key="1">
    <source>
        <dbReference type="ARBA" id="ARBA00004470"/>
    </source>
</evidence>
<dbReference type="PANTHER" id="PTHR42776:SF28">
    <property type="entry name" value="GLUTAMYL ENDOPEPTIDASE, CHLOROPLASTIC-RELATED"/>
    <property type="match status" value="1"/>
</dbReference>
<feature type="domain" description="Peptidase S9 prolyl oligopeptidase catalytic" evidence="12">
    <location>
        <begin position="527"/>
        <end position="677"/>
    </location>
</feature>
<dbReference type="AlphaFoldDB" id="A0A7S0MZS3"/>
<evidence type="ECO:0000259" key="12">
    <source>
        <dbReference type="Pfam" id="PF00326"/>
    </source>
</evidence>
<gene>
    <name evidence="13" type="ORF">POBO1169_LOCUS4243</name>
</gene>
<keyword evidence="2" id="KW-0150">Chloroplast</keyword>
<dbReference type="FunFam" id="3.40.50.1820:FF:000049">
    <property type="entry name" value="probable glutamyl endopeptidase, chloroplastic"/>
    <property type="match status" value="1"/>
</dbReference>
<evidence type="ECO:0000313" key="13">
    <source>
        <dbReference type="EMBL" id="CAD8656054.1"/>
    </source>
</evidence>
<evidence type="ECO:0000256" key="4">
    <source>
        <dbReference type="ARBA" id="ARBA00022670"/>
    </source>
</evidence>
<keyword evidence="7" id="KW-0809">Transit peptide</keyword>
<comment type="similarity">
    <text evidence="9">Belongs to the peptidase S9D family.</text>
</comment>
<evidence type="ECO:0000256" key="10">
    <source>
        <dbReference type="ARBA" id="ARBA00073000"/>
    </source>
</evidence>
<dbReference type="InterPro" id="IPR029058">
    <property type="entry name" value="AB_hydrolase_fold"/>
</dbReference>
<reference evidence="13" key="1">
    <citation type="submission" date="2021-01" db="EMBL/GenBank/DDBJ databases">
        <authorList>
            <person name="Corre E."/>
            <person name="Pelletier E."/>
            <person name="Niang G."/>
            <person name="Scheremetjew M."/>
            <person name="Finn R."/>
            <person name="Kale V."/>
            <person name="Holt S."/>
            <person name="Cochrane G."/>
            <person name="Meng A."/>
            <person name="Brown T."/>
            <person name="Cohen L."/>
        </authorList>
    </citation>
    <scope>NUCLEOTIDE SEQUENCE</scope>
    <source>
        <strain evidence="13">CCMP722</strain>
    </source>
</reference>
<feature type="compositionally biased region" description="Basic and acidic residues" evidence="11">
    <location>
        <begin position="687"/>
        <end position="702"/>
    </location>
</feature>
<dbReference type="GO" id="GO:0009570">
    <property type="term" value="C:chloroplast stroma"/>
    <property type="evidence" value="ECO:0007669"/>
    <property type="project" value="UniProtKB-SubCell"/>
</dbReference>
<feature type="region of interest" description="Disordered" evidence="11">
    <location>
        <begin position="41"/>
        <end position="71"/>
    </location>
</feature>
<protein>
    <recommendedName>
        <fullName evidence="10">Probable glutamyl endopeptidase, chloroplastic</fullName>
    </recommendedName>
</protein>